<dbReference type="PROSITE" id="PS51379">
    <property type="entry name" value="4FE4S_FER_2"/>
    <property type="match status" value="2"/>
</dbReference>
<dbReference type="PANTHER" id="PTHR42783:SF3">
    <property type="entry name" value="GLUTAMATE SYNTHASE [NADPH] SMALL CHAIN-RELATED"/>
    <property type="match status" value="1"/>
</dbReference>
<protein>
    <submittedName>
        <fullName evidence="2">4Fe-4S dicluster domain-containing protein</fullName>
    </submittedName>
</protein>
<name>A0A399D6P3_9BACT</name>
<comment type="caution">
    <text evidence="2">The sequence shown here is derived from an EMBL/GenBank/DDBJ whole genome shotgun (WGS) entry which is preliminary data.</text>
</comment>
<keyword evidence="3" id="KW-1185">Reference proteome</keyword>
<dbReference type="InterPro" id="IPR017896">
    <property type="entry name" value="4Fe4S_Fe-S-bd"/>
</dbReference>
<dbReference type="InterPro" id="IPR009010">
    <property type="entry name" value="Asp_de-COase-like_dom_sf"/>
</dbReference>
<dbReference type="EMBL" id="QWET01000003">
    <property type="protein sequence ID" value="RIH66292.1"/>
    <property type="molecule type" value="Genomic_DNA"/>
</dbReference>
<reference evidence="2 3" key="1">
    <citation type="journal article" date="2015" name="Int. J. Syst. Evol. Microbiol.">
        <title>Mariniphaga sediminis sp. nov., isolated from coastal sediment.</title>
        <authorList>
            <person name="Wang F.Q."/>
            <person name="Shen Q.Y."/>
            <person name="Chen G.J."/>
            <person name="Du Z.J."/>
        </authorList>
    </citation>
    <scope>NUCLEOTIDE SEQUENCE [LARGE SCALE GENOMIC DNA]</scope>
    <source>
        <strain evidence="2 3">SY21</strain>
    </source>
</reference>
<dbReference type="Pfam" id="PF12838">
    <property type="entry name" value="Fer4_7"/>
    <property type="match status" value="1"/>
</dbReference>
<dbReference type="InterPro" id="IPR006311">
    <property type="entry name" value="TAT_signal"/>
</dbReference>
<dbReference type="CDD" id="cd10551">
    <property type="entry name" value="PsrB"/>
    <property type="match status" value="1"/>
</dbReference>
<feature type="domain" description="4Fe-4S ferredoxin-type" evidence="1">
    <location>
        <begin position="793"/>
        <end position="824"/>
    </location>
</feature>
<feature type="domain" description="4Fe-4S ferredoxin-type" evidence="1">
    <location>
        <begin position="738"/>
        <end position="768"/>
    </location>
</feature>
<organism evidence="2 3">
    <name type="scientific">Mariniphaga sediminis</name>
    <dbReference type="NCBI Taxonomy" id="1628158"/>
    <lineage>
        <taxon>Bacteria</taxon>
        <taxon>Pseudomonadati</taxon>
        <taxon>Bacteroidota</taxon>
        <taxon>Bacteroidia</taxon>
        <taxon>Marinilabiliales</taxon>
        <taxon>Prolixibacteraceae</taxon>
        <taxon>Mariniphaga</taxon>
    </lineage>
</organism>
<dbReference type="SUPFAM" id="SSF53706">
    <property type="entry name" value="Formate dehydrogenase/DMSO reductase, domains 1-3"/>
    <property type="match status" value="1"/>
</dbReference>
<dbReference type="PROSITE" id="PS51318">
    <property type="entry name" value="TAT"/>
    <property type="match status" value="1"/>
</dbReference>
<proteinExistence type="predicted"/>
<gene>
    <name evidence="2" type="ORF">D1164_05105</name>
</gene>
<dbReference type="SUPFAM" id="SSF54862">
    <property type="entry name" value="4Fe-4S ferredoxins"/>
    <property type="match status" value="1"/>
</dbReference>
<accession>A0A399D6P3</accession>
<sequence>MSEENKYWHILEEFEPIKDARLPNGREEVVSPVSRRNFLKVLGLGTASAALIASCTKKPVEKAIPYFIKPEEITPGKAAYYASSYFNQNEFCNVLVKVRDNRPIKLEPNPKSAITPNGTSGRVQASVLDVYNINRFQGPQKEGAPIDWESADNKIVEQLRELANAGRPIVLITPTIISPSTKKLIAEFAETFGAEWQQYDAIPMDGYREANKRVFGTDALPEYHFEKADCIVSVGCDFLGTWLSPVEFSAQYASRRDLHKENPDLHKHYQIEAGMSLTGSNADIRIRADRSEYGKILAYIYNSLATQKGFPAIASDIPAPAVAAELDNVVADLAASEGNSLVICGDNNPDYQVIVNGINQVLKNIGKTVGFERTYNHFRGTEKWKDTLLNAEPGAVIVWDANPVYNHPESDKIKAAIQKAPLSVAISSLPDETSELCHYVFPSPGYLECWDDAEYKKGVVSVMQPTLHKLFDSRQAQESLLKWMGNETAWREYIKSHWVSNYFQLQNEQTNTDRFWVEILRNGELTGKVEPTSVSFDETELGKAFRSIATEKPAQGFTIELTENINIGTGHGPLNPWLQECPDPVTRIAWDNYASIAPSTARELGIINGDIIRTGNLTIPAFVQPGQAAKTISIAVGYGRTAGVPQELVTGVNAYQLAKLDNGFRQFCADGFNIEKTGEHEDMALVQGHQSMEGRPIVREATLDEWKKDPAAGNEMHEKVEHHHTTLYKEHEYKGHKWGMAIDLNKCTGCSACVLACNTENNIPVVGKKEVKRAHEMHWIRIDRYYNGEEENPEVVRQPVMCQHCDNAPCENVCPVAATNHSSEGLNQMAYNRCIGTRYCNNNCPYKVRRFNWLDYTGSDAIPNNRYDPANLTLDLPRMRHNPDVTVRAKGVIEKCSFCVQRIQEKKLTAKSEGRPLQDGELQPACQQACPSDAIVFGDLNDPNSKVSQMMKDPRNYHLLEELHTLPSVGYLTKIRNKS</sequence>
<dbReference type="OrthoDB" id="9779457at2"/>
<evidence type="ECO:0000313" key="3">
    <source>
        <dbReference type="Proteomes" id="UP000266441"/>
    </source>
</evidence>
<evidence type="ECO:0000259" key="1">
    <source>
        <dbReference type="PROSITE" id="PS51379"/>
    </source>
</evidence>
<dbReference type="PANTHER" id="PTHR42783">
    <property type="entry name" value="GLUTAMATE SYNTHASE [NADPH] SMALL CHAIN"/>
    <property type="match status" value="1"/>
</dbReference>
<dbReference type="RefSeq" id="WP_119348879.1">
    <property type="nucleotide sequence ID" value="NZ_QWET01000003.1"/>
</dbReference>
<dbReference type="Proteomes" id="UP000266441">
    <property type="component" value="Unassembled WGS sequence"/>
</dbReference>
<evidence type="ECO:0000313" key="2">
    <source>
        <dbReference type="EMBL" id="RIH66292.1"/>
    </source>
</evidence>
<dbReference type="InterPro" id="IPR019546">
    <property type="entry name" value="TAT_signal_bac_arc"/>
</dbReference>
<dbReference type="NCBIfam" id="TIGR01409">
    <property type="entry name" value="TAT_signal_seq"/>
    <property type="match status" value="1"/>
</dbReference>
<dbReference type="AlphaFoldDB" id="A0A399D6P3"/>
<dbReference type="SUPFAM" id="SSF50692">
    <property type="entry name" value="ADC-like"/>
    <property type="match status" value="1"/>
</dbReference>
<dbReference type="Gene3D" id="3.30.70.20">
    <property type="match status" value="2"/>
</dbReference>
<dbReference type="Gene3D" id="3.40.50.740">
    <property type="match status" value="1"/>
</dbReference>